<dbReference type="GO" id="GO:0005743">
    <property type="term" value="C:mitochondrial inner membrane"/>
    <property type="evidence" value="ECO:0007669"/>
    <property type="project" value="UniProtKB-SubCell"/>
</dbReference>
<dbReference type="CDD" id="cd12153">
    <property type="entry name" value="F1-ATPase_epsilon"/>
    <property type="match status" value="1"/>
</dbReference>
<evidence type="ECO:0000256" key="4">
    <source>
        <dbReference type="ARBA" id="ARBA00022448"/>
    </source>
</evidence>
<evidence type="ECO:0000256" key="9">
    <source>
        <dbReference type="ARBA" id="ARBA00023136"/>
    </source>
</evidence>
<evidence type="ECO:0000256" key="7">
    <source>
        <dbReference type="ARBA" id="ARBA00023065"/>
    </source>
</evidence>
<dbReference type="Gene3D" id="1.10.1620.20">
    <property type="entry name" value="ATP synthase, F1 complex, epsilon subunit superfamily, mitochondrial"/>
    <property type="match status" value="1"/>
</dbReference>
<keyword evidence="11" id="KW-0066">ATP synthesis</keyword>
<evidence type="ECO:0000256" key="5">
    <source>
        <dbReference type="ARBA" id="ARBA00022781"/>
    </source>
</evidence>
<evidence type="ECO:0000256" key="10">
    <source>
        <dbReference type="ARBA" id="ARBA00023196"/>
    </source>
</evidence>
<dbReference type="Pfam" id="PF04627">
    <property type="entry name" value="ATP-synt_Eps"/>
    <property type="match status" value="1"/>
</dbReference>
<keyword evidence="6" id="KW-0999">Mitochondrion inner membrane</keyword>
<accession>A0ABD0URT5</accession>
<keyword evidence="10" id="KW-0139">CF(1)</keyword>
<dbReference type="PANTHER" id="PTHR12448:SF0">
    <property type="entry name" value="ATP SYNTHASE SUBUNIT EPSILON, MITOCHONDRIAL"/>
    <property type="match status" value="1"/>
</dbReference>
<evidence type="ECO:0000256" key="6">
    <source>
        <dbReference type="ARBA" id="ARBA00022792"/>
    </source>
</evidence>
<dbReference type="GO" id="GO:1902600">
    <property type="term" value="P:proton transmembrane transport"/>
    <property type="evidence" value="ECO:0007669"/>
    <property type="project" value="UniProtKB-KW"/>
</dbReference>
<keyword evidence="9" id="KW-0472">Membrane</keyword>
<comment type="subunit">
    <text evidence="3">F-type ATPases have 2 components, CF(1) - the catalytic core - and CF(0) - the membrane proton channel. CF(1) has five subunits: alpha(3), beta(3), gamma(1), delta(1), epsilon(1). CF(0) has three main subunits: a, b and c.</text>
</comment>
<gene>
    <name evidence="14" type="ORF">M5K25_015818</name>
</gene>
<organism evidence="14 15">
    <name type="scientific">Dendrobium thyrsiflorum</name>
    <name type="common">Pinecone-like raceme dendrobium</name>
    <name type="synonym">Orchid</name>
    <dbReference type="NCBI Taxonomy" id="117978"/>
    <lineage>
        <taxon>Eukaryota</taxon>
        <taxon>Viridiplantae</taxon>
        <taxon>Streptophyta</taxon>
        <taxon>Embryophyta</taxon>
        <taxon>Tracheophyta</taxon>
        <taxon>Spermatophyta</taxon>
        <taxon>Magnoliopsida</taxon>
        <taxon>Liliopsida</taxon>
        <taxon>Asparagales</taxon>
        <taxon>Orchidaceae</taxon>
        <taxon>Epidendroideae</taxon>
        <taxon>Malaxideae</taxon>
        <taxon>Dendrobiinae</taxon>
        <taxon>Dendrobium</taxon>
    </lineage>
</organism>
<sequence length="221" mass="24319">MASAAASSSAAVPFWRAAGMTYITYSNICASLVRSCLKEPYKSEAASREKVHFAVTKWVSGKPEKSSKPSTCFSFSFHFLLTSRYLRDPVLRIYITAKKDFLVIGEVGKEDDCSVVRVLQDSTAGSQNLGIPKADGCRILVGGKPTSDNSWSNREGANAVFLSWGILDRWAAAIEFLPLRRFRVAWLAGTGLWERRNHLGAVHSCYSSQVATRTNQESILG</sequence>
<keyword evidence="7" id="KW-0406">Ion transport</keyword>
<name>A0ABD0URT5_DENTH</name>
<dbReference type="Proteomes" id="UP001552299">
    <property type="component" value="Unassembled WGS sequence"/>
</dbReference>
<evidence type="ECO:0000313" key="14">
    <source>
        <dbReference type="EMBL" id="KAL0915406.1"/>
    </source>
</evidence>
<comment type="caution">
    <text evidence="14">The sequence shown here is derived from an EMBL/GenBank/DDBJ whole genome shotgun (WGS) entry which is preliminary data.</text>
</comment>
<keyword evidence="5" id="KW-0375">Hydrogen ion transport</keyword>
<dbReference type="PANTHER" id="PTHR12448">
    <property type="entry name" value="ATP SYNTHASE EPSILON CHAIN, MITOCHONDRIAL"/>
    <property type="match status" value="1"/>
</dbReference>
<proteinExistence type="inferred from homology"/>
<comment type="subcellular location">
    <subcellularLocation>
        <location evidence="1">Mitochondrion inner membrane</location>
    </subcellularLocation>
</comment>
<evidence type="ECO:0000256" key="13">
    <source>
        <dbReference type="ARBA" id="ARBA00070654"/>
    </source>
</evidence>
<evidence type="ECO:0000256" key="2">
    <source>
        <dbReference type="ARBA" id="ARBA00009502"/>
    </source>
</evidence>
<dbReference type="FunFam" id="1.10.1620.20:FF:000002">
    <property type="entry name" value="ATP synthase subunit epsilon, mitochondrial"/>
    <property type="match status" value="1"/>
</dbReference>
<keyword evidence="4" id="KW-0813">Transport</keyword>
<dbReference type="InterPro" id="IPR006721">
    <property type="entry name" value="ATP_synth_F1_esu_mt"/>
</dbReference>
<evidence type="ECO:0000256" key="1">
    <source>
        <dbReference type="ARBA" id="ARBA00004273"/>
    </source>
</evidence>
<dbReference type="InterPro" id="IPR036742">
    <property type="entry name" value="ATP_synth_F1_esu_sf_mt"/>
</dbReference>
<keyword evidence="15" id="KW-1185">Reference proteome</keyword>
<evidence type="ECO:0000256" key="11">
    <source>
        <dbReference type="ARBA" id="ARBA00023310"/>
    </source>
</evidence>
<comment type="function">
    <text evidence="12">Mitochondrial membrane ATP synthase (F(1)F(0) ATP synthase or Complex V) produces ATP from ADP in the presence of a proton gradient across the membrane which is generated by electron transport complexes of the respiratory chain. F-type ATPases consist of two structural domains, F(1) - containing the extramembraneous catalytic core, and F(0) - containing the membrane proton channel, linked together by a central stalk and a peripheral stalk. During catalysis, ATP synthesis in the catalytic domain of F(1) is coupled via a rotary mechanism of the central stalk subunits to proton translocation. Part of the complex F(1) domain and of the central stalk which is part of the complex rotary element. Rotation of the central stalk against the surrounding alpha(3)beta(3) subunits leads to hydrolysis of ATP in three separate catalytic sites on the beta subunits.</text>
</comment>
<evidence type="ECO:0000256" key="12">
    <source>
        <dbReference type="ARBA" id="ARBA00025364"/>
    </source>
</evidence>
<dbReference type="GO" id="GO:0045259">
    <property type="term" value="C:proton-transporting ATP synthase complex"/>
    <property type="evidence" value="ECO:0007669"/>
    <property type="project" value="UniProtKB-KW"/>
</dbReference>
<dbReference type="GO" id="GO:0006754">
    <property type="term" value="P:ATP biosynthetic process"/>
    <property type="evidence" value="ECO:0007669"/>
    <property type="project" value="UniProtKB-KW"/>
</dbReference>
<evidence type="ECO:0000256" key="8">
    <source>
        <dbReference type="ARBA" id="ARBA00023128"/>
    </source>
</evidence>
<evidence type="ECO:0000313" key="15">
    <source>
        <dbReference type="Proteomes" id="UP001552299"/>
    </source>
</evidence>
<protein>
    <recommendedName>
        <fullName evidence="13">ATP synthase subunit epsilon, mitochondrial</fullName>
    </recommendedName>
</protein>
<dbReference type="AlphaFoldDB" id="A0ABD0URT5"/>
<reference evidence="14 15" key="1">
    <citation type="journal article" date="2024" name="Plant Biotechnol. J.">
        <title>Dendrobium thyrsiflorum genome and its molecular insights into genes involved in important horticultural traits.</title>
        <authorList>
            <person name="Chen B."/>
            <person name="Wang J.Y."/>
            <person name="Zheng P.J."/>
            <person name="Li K.L."/>
            <person name="Liang Y.M."/>
            <person name="Chen X.F."/>
            <person name="Zhang C."/>
            <person name="Zhao X."/>
            <person name="He X."/>
            <person name="Zhang G.Q."/>
            <person name="Liu Z.J."/>
            <person name="Xu Q."/>
        </authorList>
    </citation>
    <scope>NUCLEOTIDE SEQUENCE [LARGE SCALE GENOMIC DNA]</scope>
    <source>
        <strain evidence="14">GZMU011</strain>
    </source>
</reference>
<comment type="similarity">
    <text evidence="2">Belongs to the eukaryotic ATPase epsilon family.</text>
</comment>
<evidence type="ECO:0000256" key="3">
    <source>
        <dbReference type="ARBA" id="ARBA00011648"/>
    </source>
</evidence>
<dbReference type="EMBL" id="JANQDX010000012">
    <property type="protein sequence ID" value="KAL0915406.1"/>
    <property type="molecule type" value="Genomic_DNA"/>
</dbReference>
<dbReference type="SUPFAM" id="SSF48690">
    <property type="entry name" value="Epsilon subunit of mitochondrial F1F0-ATP synthase"/>
    <property type="match status" value="1"/>
</dbReference>
<keyword evidence="8" id="KW-0496">Mitochondrion</keyword>